<gene>
    <name evidence="1" type="ORF">QAD02_020137</name>
</gene>
<protein>
    <submittedName>
        <fullName evidence="1">Uncharacterized protein</fullName>
    </submittedName>
</protein>
<evidence type="ECO:0000313" key="2">
    <source>
        <dbReference type="Proteomes" id="UP001239111"/>
    </source>
</evidence>
<organism evidence="1 2">
    <name type="scientific">Eretmocerus hayati</name>
    <dbReference type="NCBI Taxonomy" id="131215"/>
    <lineage>
        <taxon>Eukaryota</taxon>
        <taxon>Metazoa</taxon>
        <taxon>Ecdysozoa</taxon>
        <taxon>Arthropoda</taxon>
        <taxon>Hexapoda</taxon>
        <taxon>Insecta</taxon>
        <taxon>Pterygota</taxon>
        <taxon>Neoptera</taxon>
        <taxon>Endopterygota</taxon>
        <taxon>Hymenoptera</taxon>
        <taxon>Apocrita</taxon>
        <taxon>Proctotrupomorpha</taxon>
        <taxon>Chalcidoidea</taxon>
        <taxon>Aphelinidae</taxon>
        <taxon>Aphelininae</taxon>
        <taxon>Eretmocerus</taxon>
    </lineage>
</organism>
<dbReference type="Proteomes" id="UP001239111">
    <property type="component" value="Chromosome 1"/>
</dbReference>
<accession>A0ACC2PRD2</accession>
<proteinExistence type="predicted"/>
<dbReference type="EMBL" id="CM056741">
    <property type="protein sequence ID" value="KAJ8684345.1"/>
    <property type="molecule type" value="Genomic_DNA"/>
</dbReference>
<name>A0ACC2PRD2_9HYME</name>
<reference evidence="1" key="1">
    <citation type="submission" date="2023-04" db="EMBL/GenBank/DDBJ databases">
        <title>A chromosome-level genome assembly of the parasitoid wasp Eretmocerus hayati.</title>
        <authorList>
            <person name="Zhong Y."/>
            <person name="Liu S."/>
            <person name="Liu Y."/>
        </authorList>
    </citation>
    <scope>NUCLEOTIDE SEQUENCE</scope>
    <source>
        <strain evidence="1">ZJU_SS_LIU_2023</strain>
    </source>
</reference>
<evidence type="ECO:0000313" key="1">
    <source>
        <dbReference type="EMBL" id="KAJ8684345.1"/>
    </source>
</evidence>
<comment type="caution">
    <text evidence="1">The sequence shown here is derived from an EMBL/GenBank/DDBJ whole genome shotgun (WGS) entry which is preliminary data.</text>
</comment>
<keyword evidence="2" id="KW-1185">Reference proteome</keyword>
<sequence length="289" mass="30559">MTCRRVIALLAAMATVTLALPASDKVVKENDFTASIFMECIKTESLPCFKNKVFSFVDKILTEKEDINIGGGITVAKTSNTEEGAPRSIESSDFDTLLVDRMGRFLRTHTIKVDVKGSDILGAIESAGRSLSEVKESFDESRGKKKKAQKMIGPIMAAIALKAATLLPLALGFIAIIAGKALLIGKVALVISTIIGLKKLLGGQQKHVTYEVVPHPHHSSSHSVSHEDSHGGYSGGSSDFAGYGGGSSSGGHGGGWARSLTPEAAHDLAYSAHKSQSSQQTLRASEQSH</sequence>